<reference evidence="2" key="1">
    <citation type="submission" date="2022-07" db="EMBL/GenBank/DDBJ databases">
        <title>Phylogenomic reconstructions and comparative analyses of Kickxellomycotina fungi.</title>
        <authorList>
            <person name="Reynolds N.K."/>
            <person name="Stajich J.E."/>
            <person name="Barry K."/>
            <person name="Grigoriev I.V."/>
            <person name="Crous P."/>
            <person name="Smith M.E."/>
        </authorList>
    </citation>
    <scope>NUCLEOTIDE SEQUENCE</scope>
    <source>
        <strain evidence="2">CBS 109367</strain>
    </source>
</reference>
<dbReference type="Proteomes" id="UP001151516">
    <property type="component" value="Unassembled WGS sequence"/>
</dbReference>
<dbReference type="AlphaFoldDB" id="A0A9W8GDT8"/>
<name>A0A9W8GDT8_9FUNG</name>
<gene>
    <name evidence="2" type="ORF">IWW39_006180</name>
</gene>
<sequence>MFRIDESTPSIDAMEITMSDSRIKQSEEYLSFGQDILKKIENKEITGDDGRELLDNKVEELKRRMDKRRKREVRHQPSTTTRKKVERDYERLMKKGWDSRDFGMEVVRGSYTVRSDMYSVAIPVVAEFTERAMQMQKDILAKQTKPLLRPQHYCMASVGIKGSERFYTKTSHTPVLTPDGDINEEFYARLCGKVETLLDRAPDYEESTLDLICCNVTMTYTISQWENITNWYPDSDTPFPKYKHFRDFTVFLASNEKIGCEEQCVMELNRIFYGNLI</sequence>
<evidence type="ECO:0000256" key="1">
    <source>
        <dbReference type="SAM" id="MobiDB-lite"/>
    </source>
</evidence>
<protein>
    <submittedName>
        <fullName evidence="2">Uncharacterized protein</fullName>
    </submittedName>
</protein>
<feature type="region of interest" description="Disordered" evidence="1">
    <location>
        <begin position="66"/>
        <end position="86"/>
    </location>
</feature>
<evidence type="ECO:0000313" key="3">
    <source>
        <dbReference type="Proteomes" id="UP001151516"/>
    </source>
</evidence>
<accession>A0A9W8GDT8</accession>
<comment type="caution">
    <text evidence="2">The sequence shown here is derived from an EMBL/GenBank/DDBJ whole genome shotgun (WGS) entry which is preliminary data.</text>
</comment>
<keyword evidence="3" id="KW-1185">Reference proteome</keyword>
<dbReference type="OrthoDB" id="5581979at2759"/>
<evidence type="ECO:0000313" key="2">
    <source>
        <dbReference type="EMBL" id="KAJ2681965.1"/>
    </source>
</evidence>
<organism evidence="2 3">
    <name type="scientific">Coemansia spiralis</name>
    <dbReference type="NCBI Taxonomy" id="417178"/>
    <lineage>
        <taxon>Eukaryota</taxon>
        <taxon>Fungi</taxon>
        <taxon>Fungi incertae sedis</taxon>
        <taxon>Zoopagomycota</taxon>
        <taxon>Kickxellomycotina</taxon>
        <taxon>Kickxellomycetes</taxon>
        <taxon>Kickxellales</taxon>
        <taxon>Kickxellaceae</taxon>
        <taxon>Coemansia</taxon>
    </lineage>
</organism>
<dbReference type="EMBL" id="JANBTX010000507">
    <property type="protein sequence ID" value="KAJ2681965.1"/>
    <property type="molecule type" value="Genomic_DNA"/>
</dbReference>
<proteinExistence type="predicted"/>